<dbReference type="AlphaFoldDB" id="A2FA42"/>
<evidence type="ECO:0000256" key="1">
    <source>
        <dbReference type="SAM" id="Phobius"/>
    </source>
</evidence>
<accession>A2FA42</accession>
<dbReference type="EMBL" id="DS113683">
    <property type="protein sequence ID" value="EAX98250.1"/>
    <property type="molecule type" value="Genomic_DNA"/>
</dbReference>
<dbReference type="GO" id="GO:0006044">
    <property type="term" value="P:N-acetylglucosamine metabolic process"/>
    <property type="evidence" value="ECO:0000318"/>
    <property type="project" value="GO_Central"/>
</dbReference>
<dbReference type="OMA" id="PGRCMRE"/>
<feature type="transmembrane region" description="Helical" evidence="1">
    <location>
        <begin position="12"/>
        <end position="29"/>
    </location>
</feature>
<evidence type="ECO:0008006" key="4">
    <source>
        <dbReference type="Google" id="ProtNLM"/>
    </source>
</evidence>
<dbReference type="OrthoDB" id="6474464at2759"/>
<gene>
    <name evidence="2" type="ORF">TVAG_010270</name>
</gene>
<dbReference type="PANTHER" id="PTHR12224">
    <property type="entry name" value="BETA-1,4-MANNOSYL-GLYCOPROTEIN BETA-1,4-N-ACETYLGLUCOSAMINYL-TRANSFERASE"/>
    <property type="match status" value="1"/>
</dbReference>
<keyword evidence="3" id="KW-1185">Reference proteome</keyword>
<organism evidence="2 3">
    <name type="scientific">Trichomonas vaginalis (strain ATCC PRA-98 / G3)</name>
    <dbReference type="NCBI Taxonomy" id="412133"/>
    <lineage>
        <taxon>Eukaryota</taxon>
        <taxon>Metamonada</taxon>
        <taxon>Parabasalia</taxon>
        <taxon>Trichomonadida</taxon>
        <taxon>Trichomonadidae</taxon>
        <taxon>Trichomonas</taxon>
    </lineage>
</organism>
<keyword evidence="1" id="KW-1133">Transmembrane helix</keyword>
<evidence type="ECO:0000313" key="2">
    <source>
        <dbReference type="EMBL" id="EAX98250.1"/>
    </source>
</evidence>
<dbReference type="KEGG" id="tva:4756045"/>
<name>A2FA42_TRIV3</name>
<dbReference type="VEuPathDB" id="TrichDB:TVAG_010270"/>
<evidence type="ECO:0000313" key="3">
    <source>
        <dbReference type="Proteomes" id="UP000001542"/>
    </source>
</evidence>
<dbReference type="InParanoid" id="A2FA42"/>
<reference evidence="2" key="1">
    <citation type="submission" date="2006-10" db="EMBL/GenBank/DDBJ databases">
        <authorList>
            <person name="Amadeo P."/>
            <person name="Zhao Q."/>
            <person name="Wortman J."/>
            <person name="Fraser-Liggett C."/>
            <person name="Carlton J."/>
        </authorList>
    </citation>
    <scope>NUCLEOTIDE SEQUENCE</scope>
    <source>
        <strain evidence="2">G3</strain>
    </source>
</reference>
<dbReference type="InterPro" id="IPR006813">
    <property type="entry name" value="Glyco_trans_17"/>
</dbReference>
<dbReference type="Pfam" id="PF04724">
    <property type="entry name" value="Glyco_transf_17"/>
    <property type="match status" value="1"/>
</dbReference>
<dbReference type="Proteomes" id="UP000001542">
    <property type="component" value="Unassembled WGS sequence"/>
</dbReference>
<dbReference type="GO" id="GO:0003830">
    <property type="term" value="F:beta-1,4-mannosylglycoprotein 4-beta-N-acetylglucosaminyltransferase activity"/>
    <property type="evidence" value="ECO:0007669"/>
    <property type="project" value="InterPro"/>
</dbReference>
<reference evidence="2" key="2">
    <citation type="journal article" date="2007" name="Science">
        <title>Draft genome sequence of the sexually transmitted pathogen Trichomonas vaginalis.</title>
        <authorList>
            <person name="Carlton J.M."/>
            <person name="Hirt R.P."/>
            <person name="Silva J.C."/>
            <person name="Delcher A.L."/>
            <person name="Schatz M."/>
            <person name="Zhao Q."/>
            <person name="Wortman J.R."/>
            <person name="Bidwell S.L."/>
            <person name="Alsmark U.C.M."/>
            <person name="Besteiro S."/>
            <person name="Sicheritz-Ponten T."/>
            <person name="Noel C.J."/>
            <person name="Dacks J.B."/>
            <person name="Foster P.G."/>
            <person name="Simillion C."/>
            <person name="Van de Peer Y."/>
            <person name="Miranda-Saavedra D."/>
            <person name="Barton G.J."/>
            <person name="Westrop G.D."/>
            <person name="Mueller S."/>
            <person name="Dessi D."/>
            <person name="Fiori P.L."/>
            <person name="Ren Q."/>
            <person name="Paulsen I."/>
            <person name="Zhang H."/>
            <person name="Bastida-Corcuera F.D."/>
            <person name="Simoes-Barbosa A."/>
            <person name="Brown M.T."/>
            <person name="Hayes R.D."/>
            <person name="Mukherjee M."/>
            <person name="Okumura C.Y."/>
            <person name="Schneider R."/>
            <person name="Smith A.J."/>
            <person name="Vanacova S."/>
            <person name="Villalvazo M."/>
            <person name="Haas B.J."/>
            <person name="Pertea M."/>
            <person name="Feldblyum T.V."/>
            <person name="Utterback T.R."/>
            <person name="Shu C.L."/>
            <person name="Osoegawa K."/>
            <person name="de Jong P.J."/>
            <person name="Hrdy I."/>
            <person name="Horvathova L."/>
            <person name="Zubacova Z."/>
            <person name="Dolezal P."/>
            <person name="Malik S.B."/>
            <person name="Logsdon J.M. Jr."/>
            <person name="Henze K."/>
            <person name="Gupta A."/>
            <person name="Wang C.C."/>
            <person name="Dunne R.L."/>
            <person name="Upcroft J.A."/>
            <person name="Upcroft P."/>
            <person name="White O."/>
            <person name="Salzberg S.L."/>
            <person name="Tang P."/>
            <person name="Chiu C.-H."/>
            <person name="Lee Y.-S."/>
            <person name="Embley T.M."/>
            <person name="Coombs G.H."/>
            <person name="Mottram J.C."/>
            <person name="Tachezy J."/>
            <person name="Fraser-Liggett C.M."/>
            <person name="Johnson P.J."/>
        </authorList>
    </citation>
    <scope>NUCLEOTIDE SEQUENCE [LARGE SCALE GENOMIC DNA]</scope>
    <source>
        <strain evidence="2">G3</strain>
    </source>
</reference>
<keyword evidence="1" id="KW-0812">Transmembrane</keyword>
<proteinExistence type="predicted"/>
<protein>
    <recommendedName>
        <fullName evidence="4">Beta-1,4-mannosyl-glycoprotein beta-1,4-N-acetylglucosaminyltransferase</fullName>
    </recommendedName>
</protein>
<sequence length="341" mass="40456">MNYAKSKILNAVNFIIVAVYLKSFIRFHFNPAVQLKFQIGKRSKIFDCVLYNSESHMLYNRIWRLQPYVDHFVVVSASLTFSSRKNNVSFYPFDKEIQALGDKIHLFELNLSANMSNWAREEIQRNSMLDFVKTLNPKEGDIIIAGDIDEIPTISGIEFMIQNPPVEDYYNTKYRFYNHNYNSMVKTTWGFTAVFKYSDKLPSYLLSTSRSTRHFVTKQYLGTHCSSCFHTLELYKNKYESFSHQEFNSYPFTNYSYIFWSHYCKKQMPWAKDLYKSKLDIHDLAPQDPRLRFLYDKDFILDINKTIYKEKDLKTLCKGKNSWWVNGKIGTLNPKYNISRN</sequence>
<dbReference type="RefSeq" id="XP_001311180.1">
    <property type="nucleotide sequence ID" value="XM_001311179.1"/>
</dbReference>
<keyword evidence="1" id="KW-0472">Membrane</keyword>
<dbReference type="GO" id="GO:0016020">
    <property type="term" value="C:membrane"/>
    <property type="evidence" value="ECO:0007669"/>
    <property type="project" value="InterPro"/>
</dbReference>
<dbReference type="VEuPathDB" id="TrichDB:TVAGG3_0082900"/>
<dbReference type="PANTHER" id="PTHR12224:SF0">
    <property type="entry name" value="BETA-1,4-MANNOSYL-GLYCOPROTEIN 4-BETA-N-ACETYLGLUCOSAMINYLTRANSFERASE"/>
    <property type="match status" value="1"/>
</dbReference>
<dbReference type="GO" id="GO:0016757">
    <property type="term" value="F:glycosyltransferase activity"/>
    <property type="evidence" value="ECO:0000318"/>
    <property type="project" value="GO_Central"/>
</dbReference>